<dbReference type="Proteomes" id="UP000324222">
    <property type="component" value="Unassembled WGS sequence"/>
</dbReference>
<feature type="region of interest" description="Disordered" evidence="1">
    <location>
        <begin position="304"/>
        <end position="354"/>
    </location>
</feature>
<evidence type="ECO:0000313" key="4">
    <source>
        <dbReference type="Proteomes" id="UP000324222"/>
    </source>
</evidence>
<protein>
    <submittedName>
        <fullName evidence="3">Uncharacterized protein</fullName>
    </submittedName>
</protein>
<gene>
    <name evidence="3" type="ORF">E2C01_049847</name>
</gene>
<keyword evidence="2" id="KW-0812">Transmembrane</keyword>
<accession>A0A5B7GEZ3</accession>
<keyword evidence="2" id="KW-0472">Membrane</keyword>
<evidence type="ECO:0000256" key="2">
    <source>
        <dbReference type="SAM" id="Phobius"/>
    </source>
</evidence>
<feature type="region of interest" description="Disordered" evidence="1">
    <location>
        <begin position="51"/>
        <end position="92"/>
    </location>
</feature>
<name>A0A5B7GEZ3_PORTR</name>
<feature type="compositionally biased region" description="Low complexity" evidence="1">
    <location>
        <begin position="82"/>
        <end position="92"/>
    </location>
</feature>
<feature type="transmembrane region" description="Helical" evidence="2">
    <location>
        <begin position="277"/>
        <end position="298"/>
    </location>
</feature>
<feature type="compositionally biased region" description="Basic residues" evidence="1">
    <location>
        <begin position="53"/>
        <end position="62"/>
    </location>
</feature>
<sequence>MLDNSRNDWPRIGDGNAKLLCMEGVAEEVLEGGSEQRVLEGSRVACHPAQLRSRGRLRRRQQCKNNSPRGGSPGEAARRNPDAAAAAAAAAADPRDMMAAIEKSVARGLHPDMASSRPPASITDAGKMWRGTHKLPICARLVHKEGPPVPGWCRPRGPAGQTCRTVAAAPLRPASPGDGRGCQLLFSLGLKCPPAVQSDDQLMNSQDDEEVPAAEGGATLLRPLPGCRGSSETAAAEGVSPITNCVSYRTSSGQGANGRPHRRGGRCLKTDEVQVHYYFPLHVITYLFTISLLIITHLTTKYKSYHHRGRGPPIGGGEPPSQCPAETAARAEEATRSPSEKPSQVVGGEGRPHT</sequence>
<keyword evidence="4" id="KW-1185">Reference proteome</keyword>
<keyword evidence="2" id="KW-1133">Transmembrane helix</keyword>
<proteinExistence type="predicted"/>
<organism evidence="3 4">
    <name type="scientific">Portunus trituberculatus</name>
    <name type="common">Swimming crab</name>
    <name type="synonym">Neptunus trituberculatus</name>
    <dbReference type="NCBI Taxonomy" id="210409"/>
    <lineage>
        <taxon>Eukaryota</taxon>
        <taxon>Metazoa</taxon>
        <taxon>Ecdysozoa</taxon>
        <taxon>Arthropoda</taxon>
        <taxon>Crustacea</taxon>
        <taxon>Multicrustacea</taxon>
        <taxon>Malacostraca</taxon>
        <taxon>Eumalacostraca</taxon>
        <taxon>Eucarida</taxon>
        <taxon>Decapoda</taxon>
        <taxon>Pleocyemata</taxon>
        <taxon>Brachyura</taxon>
        <taxon>Eubrachyura</taxon>
        <taxon>Portunoidea</taxon>
        <taxon>Portunidae</taxon>
        <taxon>Portuninae</taxon>
        <taxon>Portunus</taxon>
    </lineage>
</organism>
<dbReference type="AlphaFoldDB" id="A0A5B7GEZ3"/>
<dbReference type="EMBL" id="VSRR010013534">
    <property type="protein sequence ID" value="MPC55903.1"/>
    <property type="molecule type" value="Genomic_DNA"/>
</dbReference>
<feature type="compositionally biased region" description="Basic and acidic residues" evidence="1">
    <location>
        <begin position="329"/>
        <end position="339"/>
    </location>
</feature>
<evidence type="ECO:0000256" key="1">
    <source>
        <dbReference type="SAM" id="MobiDB-lite"/>
    </source>
</evidence>
<evidence type="ECO:0000313" key="3">
    <source>
        <dbReference type="EMBL" id="MPC55903.1"/>
    </source>
</evidence>
<reference evidence="3 4" key="1">
    <citation type="submission" date="2019-05" db="EMBL/GenBank/DDBJ databases">
        <title>Another draft genome of Portunus trituberculatus and its Hox gene families provides insights of decapod evolution.</title>
        <authorList>
            <person name="Jeong J.-H."/>
            <person name="Song I."/>
            <person name="Kim S."/>
            <person name="Choi T."/>
            <person name="Kim D."/>
            <person name="Ryu S."/>
            <person name="Kim W."/>
        </authorList>
    </citation>
    <scope>NUCLEOTIDE SEQUENCE [LARGE SCALE GENOMIC DNA]</scope>
    <source>
        <tissue evidence="3">Muscle</tissue>
    </source>
</reference>
<comment type="caution">
    <text evidence="3">The sequence shown here is derived from an EMBL/GenBank/DDBJ whole genome shotgun (WGS) entry which is preliminary data.</text>
</comment>